<protein>
    <submittedName>
        <fullName evidence="1">Uncharacterized protein</fullName>
    </submittedName>
</protein>
<reference evidence="1" key="1">
    <citation type="submission" date="2023-03" db="EMBL/GenBank/DDBJ databases">
        <authorList>
            <person name="Shen W."/>
            <person name="Cai J."/>
        </authorList>
    </citation>
    <scope>NUCLEOTIDE SEQUENCE</scope>
    <source>
        <strain evidence="1">B646-2</strain>
    </source>
</reference>
<comment type="caution">
    <text evidence="1">The sequence shown here is derived from an EMBL/GenBank/DDBJ whole genome shotgun (WGS) entry which is preliminary data.</text>
</comment>
<evidence type="ECO:0000313" key="1">
    <source>
        <dbReference type="EMBL" id="MDT2536828.1"/>
    </source>
</evidence>
<dbReference type="EMBL" id="JARPXM010000001">
    <property type="protein sequence ID" value="MDT2536828.1"/>
    <property type="molecule type" value="Genomic_DNA"/>
</dbReference>
<name>A0AAW8SU78_9ENTE</name>
<dbReference type="AlphaFoldDB" id="A0AAW8SU78"/>
<organism evidence="1 2">
    <name type="scientific">Enterococcus raffinosus</name>
    <dbReference type="NCBI Taxonomy" id="71452"/>
    <lineage>
        <taxon>Bacteria</taxon>
        <taxon>Bacillati</taxon>
        <taxon>Bacillota</taxon>
        <taxon>Bacilli</taxon>
        <taxon>Lactobacillales</taxon>
        <taxon>Enterococcaceae</taxon>
        <taxon>Enterococcus</taxon>
    </lineage>
</organism>
<sequence length="164" mass="19238">MDEIRRFSVGRYRNKLLGLLFLLLLILLLLVVPRKNSPNKTTQKISTVHSSSVMQPINTAEFLESFSGKWESEELSQVIEFKKIDNDFILEIKNAKNPNEDERVEFEVVEHLTSDNRWMLKPLKRTDSRFILKQLSQNEIVFFSTTTREKTEGVSKPISYFRVE</sequence>
<dbReference type="RefSeq" id="WP_143142308.1">
    <property type="nucleotide sequence ID" value="NZ_BAAAXM010000029.1"/>
</dbReference>
<evidence type="ECO:0000313" key="2">
    <source>
        <dbReference type="Proteomes" id="UP001249240"/>
    </source>
</evidence>
<accession>A0AAW8SU78</accession>
<dbReference type="Proteomes" id="UP001249240">
    <property type="component" value="Unassembled WGS sequence"/>
</dbReference>
<gene>
    <name evidence="1" type="ORF">P7D78_01715</name>
</gene>
<proteinExistence type="predicted"/>